<dbReference type="PANTHER" id="PTHR42973">
    <property type="entry name" value="BINDING OXIDOREDUCTASE, PUTATIVE (AFU_ORTHOLOGUE AFUA_1G17690)-RELATED"/>
    <property type="match status" value="1"/>
</dbReference>
<dbReference type="InterPro" id="IPR050416">
    <property type="entry name" value="FAD-linked_Oxidoreductase"/>
</dbReference>
<feature type="domain" description="FAD-binding PCMH-type" evidence="6">
    <location>
        <begin position="71"/>
        <end position="241"/>
    </location>
</feature>
<protein>
    <recommendedName>
        <fullName evidence="6">FAD-binding PCMH-type domain-containing protein</fullName>
    </recommendedName>
</protein>
<organism evidence="7 8">
    <name type="scientific">Paramarasmius palmivorus</name>
    <dbReference type="NCBI Taxonomy" id="297713"/>
    <lineage>
        <taxon>Eukaryota</taxon>
        <taxon>Fungi</taxon>
        <taxon>Dikarya</taxon>
        <taxon>Basidiomycota</taxon>
        <taxon>Agaricomycotina</taxon>
        <taxon>Agaricomycetes</taxon>
        <taxon>Agaricomycetidae</taxon>
        <taxon>Agaricales</taxon>
        <taxon>Marasmiineae</taxon>
        <taxon>Marasmiaceae</taxon>
        <taxon>Paramarasmius</taxon>
    </lineage>
</organism>
<dbReference type="InterPro" id="IPR016166">
    <property type="entry name" value="FAD-bd_PCMH"/>
</dbReference>
<dbReference type="Gene3D" id="3.30.465.10">
    <property type="match status" value="1"/>
</dbReference>
<dbReference type="PROSITE" id="PS51387">
    <property type="entry name" value="FAD_PCMH"/>
    <property type="match status" value="1"/>
</dbReference>
<sequence>MRARQLPFTALLACIEAILLSPVWALPSNSGLLPRSAVCSQIEHAISSKSGVYYHGDKLYEKGIHHWASSCEEESECVVEPGTAEDLGAVLRIIGSTRTPFAVKGGGHNGNKGFSSTTGVHISMYRFSEVSYDSSTRIATFGSGLVWDDVYAGLAPYSVSVAGGRVSGVGVGGFSTGGGYSWYTNQYGMTIDNIIAYDLVKPDGSFAHVTEQSDPELFFALKGGGNNFGVVTRFFMKTFPIGEVWGGVMISLGKDEMHQLAAATAKFSAENTDPKASIITTFGNLLAQPTTTTLLFYDGPTPPPGLFDDFLAVSAIDRDIKTRDFLSLVTSSPSNATTGTRGTFDTLSFHELTPGVLNAVVDEATYWGGELFLKGGLFVAYAVEPFLPDILTKGTYATAYPDSRSKRFLPSDIYFSWTLETWDSDFQAAIKNTTARLVEASVADGQTDVPYAPLYSNYAISDVPVERMYGENLDKLRAIRARVDPSNVMGLTGGFRI</sequence>
<dbReference type="SUPFAM" id="SSF56176">
    <property type="entry name" value="FAD-binding/transporter-associated domain-like"/>
    <property type="match status" value="1"/>
</dbReference>
<dbReference type="Proteomes" id="UP001383192">
    <property type="component" value="Unassembled WGS sequence"/>
</dbReference>
<dbReference type="InterPro" id="IPR036318">
    <property type="entry name" value="FAD-bd_PCMH-like_sf"/>
</dbReference>
<dbReference type="GO" id="GO:0016491">
    <property type="term" value="F:oxidoreductase activity"/>
    <property type="evidence" value="ECO:0007669"/>
    <property type="project" value="UniProtKB-KW"/>
</dbReference>
<dbReference type="EMBL" id="JAYKXP010000007">
    <property type="protein sequence ID" value="KAK7056284.1"/>
    <property type="molecule type" value="Genomic_DNA"/>
</dbReference>
<proteinExistence type="inferred from homology"/>
<keyword evidence="5" id="KW-0732">Signal</keyword>
<accession>A0AAW0DU23</accession>
<comment type="caution">
    <text evidence="7">The sequence shown here is derived from an EMBL/GenBank/DDBJ whole genome shotgun (WGS) entry which is preliminary data.</text>
</comment>
<dbReference type="InterPro" id="IPR012951">
    <property type="entry name" value="BBE"/>
</dbReference>
<dbReference type="PANTHER" id="PTHR42973:SF13">
    <property type="entry name" value="FAD-BINDING PCMH-TYPE DOMAIN-CONTAINING PROTEIN"/>
    <property type="match status" value="1"/>
</dbReference>
<dbReference type="InterPro" id="IPR006094">
    <property type="entry name" value="Oxid_FAD_bind_N"/>
</dbReference>
<keyword evidence="3" id="KW-0274">FAD</keyword>
<evidence type="ECO:0000259" key="6">
    <source>
        <dbReference type="PROSITE" id="PS51387"/>
    </source>
</evidence>
<evidence type="ECO:0000256" key="3">
    <source>
        <dbReference type="ARBA" id="ARBA00022827"/>
    </source>
</evidence>
<reference evidence="7 8" key="1">
    <citation type="submission" date="2024-01" db="EMBL/GenBank/DDBJ databases">
        <title>A draft genome for a cacao thread blight-causing isolate of Paramarasmius palmivorus.</title>
        <authorList>
            <person name="Baruah I.K."/>
            <person name="Bukari Y."/>
            <person name="Amoako-Attah I."/>
            <person name="Meinhardt L.W."/>
            <person name="Bailey B.A."/>
            <person name="Cohen S.P."/>
        </authorList>
    </citation>
    <scope>NUCLEOTIDE SEQUENCE [LARGE SCALE GENOMIC DNA]</scope>
    <source>
        <strain evidence="7 8">GH-12</strain>
    </source>
</reference>
<dbReference type="InterPro" id="IPR016167">
    <property type="entry name" value="FAD-bd_PCMH_sub1"/>
</dbReference>
<feature type="signal peptide" evidence="5">
    <location>
        <begin position="1"/>
        <end position="25"/>
    </location>
</feature>
<dbReference type="Pfam" id="PF01565">
    <property type="entry name" value="FAD_binding_4"/>
    <property type="match status" value="1"/>
</dbReference>
<evidence type="ECO:0000256" key="5">
    <source>
        <dbReference type="SAM" id="SignalP"/>
    </source>
</evidence>
<evidence type="ECO:0000256" key="1">
    <source>
        <dbReference type="ARBA" id="ARBA00005466"/>
    </source>
</evidence>
<evidence type="ECO:0000313" key="8">
    <source>
        <dbReference type="Proteomes" id="UP001383192"/>
    </source>
</evidence>
<dbReference type="Gene3D" id="3.40.462.20">
    <property type="match status" value="1"/>
</dbReference>
<feature type="chain" id="PRO_5043687590" description="FAD-binding PCMH-type domain-containing protein" evidence="5">
    <location>
        <begin position="26"/>
        <end position="497"/>
    </location>
</feature>
<dbReference type="GO" id="GO:0071949">
    <property type="term" value="F:FAD binding"/>
    <property type="evidence" value="ECO:0007669"/>
    <property type="project" value="InterPro"/>
</dbReference>
<dbReference type="AlphaFoldDB" id="A0AAW0DU23"/>
<keyword evidence="4" id="KW-0560">Oxidoreductase</keyword>
<keyword evidence="2" id="KW-0285">Flavoprotein</keyword>
<keyword evidence="8" id="KW-1185">Reference proteome</keyword>
<dbReference type="InterPro" id="IPR016169">
    <property type="entry name" value="FAD-bd_PCMH_sub2"/>
</dbReference>
<name>A0AAW0DU23_9AGAR</name>
<evidence type="ECO:0000313" key="7">
    <source>
        <dbReference type="EMBL" id="KAK7056284.1"/>
    </source>
</evidence>
<evidence type="ECO:0000256" key="2">
    <source>
        <dbReference type="ARBA" id="ARBA00022630"/>
    </source>
</evidence>
<evidence type="ECO:0000256" key="4">
    <source>
        <dbReference type="ARBA" id="ARBA00023002"/>
    </source>
</evidence>
<dbReference type="Pfam" id="PF08031">
    <property type="entry name" value="BBE"/>
    <property type="match status" value="1"/>
</dbReference>
<comment type="similarity">
    <text evidence="1">Belongs to the oxygen-dependent FAD-linked oxidoreductase family.</text>
</comment>
<dbReference type="Gene3D" id="3.30.43.10">
    <property type="entry name" value="Uridine Diphospho-n-acetylenolpyruvylglucosamine Reductase, domain 2"/>
    <property type="match status" value="1"/>
</dbReference>
<gene>
    <name evidence="7" type="ORF">VNI00_002837</name>
</gene>